<feature type="transmembrane region" description="Helical" evidence="9">
    <location>
        <begin position="75"/>
        <end position="97"/>
    </location>
</feature>
<comment type="similarity">
    <text evidence="2 8">Belongs to the MIP/aquaporin (TC 1.A.8) family.</text>
</comment>
<dbReference type="Proteomes" id="UP000176101">
    <property type="component" value="Unassembled WGS sequence"/>
</dbReference>
<dbReference type="EMBL" id="LJGU01000135">
    <property type="protein sequence ID" value="OEU96772.1"/>
    <property type="molecule type" value="Genomic_DNA"/>
</dbReference>
<keyword evidence="7 9" id="KW-0472">Membrane</keyword>
<dbReference type="PANTHER" id="PTHR19139">
    <property type="entry name" value="AQUAPORIN TRANSPORTER"/>
    <property type="match status" value="1"/>
</dbReference>
<organism evidence="10 11">
    <name type="scientific">Streptomyces oceani</name>
    <dbReference type="NCBI Taxonomy" id="1075402"/>
    <lineage>
        <taxon>Bacteria</taxon>
        <taxon>Bacillati</taxon>
        <taxon>Actinomycetota</taxon>
        <taxon>Actinomycetes</taxon>
        <taxon>Kitasatosporales</taxon>
        <taxon>Streptomycetaceae</taxon>
        <taxon>Streptomyces</taxon>
    </lineage>
</organism>
<name>A0A1E7JYP9_9ACTN</name>
<dbReference type="PRINTS" id="PR00783">
    <property type="entry name" value="MINTRINSICP"/>
</dbReference>
<evidence type="ECO:0000256" key="5">
    <source>
        <dbReference type="ARBA" id="ARBA00022692"/>
    </source>
</evidence>
<dbReference type="AlphaFoldDB" id="A0A1E7JYP9"/>
<dbReference type="Pfam" id="PF00230">
    <property type="entry name" value="MIP"/>
    <property type="match status" value="1"/>
</dbReference>
<evidence type="ECO:0000256" key="2">
    <source>
        <dbReference type="ARBA" id="ARBA00006175"/>
    </source>
</evidence>
<reference evidence="10 11" key="1">
    <citation type="journal article" date="2016" name="Front. Microbiol.">
        <title>Comparative Genomics Analysis of Streptomyces Species Reveals Their Adaptation to the Marine Environment and Their Diversity at the Genomic Level.</title>
        <authorList>
            <person name="Tian X."/>
            <person name="Zhang Z."/>
            <person name="Yang T."/>
            <person name="Chen M."/>
            <person name="Li J."/>
            <person name="Chen F."/>
            <person name="Yang J."/>
            <person name="Li W."/>
            <person name="Zhang B."/>
            <person name="Zhang Z."/>
            <person name="Wu J."/>
            <person name="Zhang C."/>
            <person name="Long L."/>
            <person name="Xiao J."/>
        </authorList>
    </citation>
    <scope>NUCLEOTIDE SEQUENCE [LARGE SCALE GENOMIC DNA]</scope>
    <source>
        <strain evidence="10 11">SCSIO 02100</strain>
    </source>
</reference>
<sequence>MAECLGTLLLVFFGVGAAVVAPDFIGSVGIALSFGLVLLALAYSLGTVSGCHVNPAVTLGMLVAKRIDLNVAVRYWVAQVVGGILGALLLFLVATQVPGVEIGGRFGSNGFGDRSSVQINTFGAFVAEIVLTFLLVFVWLSVTHRVAMTGFGPLAAGLALAMVHLVGIPLTGTSVNPARSIGPALFAGGSALTQLWLFIIAPLVGAVLAALAHGVTHPSTVSADDMAAAGHGSDRAR</sequence>
<feature type="transmembrane region" description="Helical" evidence="9">
    <location>
        <begin position="30"/>
        <end position="63"/>
    </location>
</feature>
<evidence type="ECO:0000256" key="9">
    <source>
        <dbReference type="SAM" id="Phobius"/>
    </source>
</evidence>
<evidence type="ECO:0000256" key="7">
    <source>
        <dbReference type="ARBA" id="ARBA00023136"/>
    </source>
</evidence>
<keyword evidence="4" id="KW-1003">Cell membrane</keyword>
<accession>A0A1E7JYP9</accession>
<evidence type="ECO:0000313" key="11">
    <source>
        <dbReference type="Proteomes" id="UP000176101"/>
    </source>
</evidence>
<dbReference type="GO" id="GO:0005886">
    <property type="term" value="C:plasma membrane"/>
    <property type="evidence" value="ECO:0007669"/>
    <property type="project" value="UniProtKB-SubCell"/>
</dbReference>
<dbReference type="GO" id="GO:0015250">
    <property type="term" value="F:water channel activity"/>
    <property type="evidence" value="ECO:0007669"/>
    <property type="project" value="TreeGrafter"/>
</dbReference>
<keyword evidence="3 8" id="KW-0813">Transport</keyword>
<feature type="transmembrane region" description="Helical" evidence="9">
    <location>
        <begin position="154"/>
        <end position="175"/>
    </location>
</feature>
<gene>
    <name evidence="10" type="ORF">AN216_19245</name>
</gene>
<evidence type="ECO:0000256" key="6">
    <source>
        <dbReference type="ARBA" id="ARBA00022989"/>
    </source>
</evidence>
<dbReference type="InterPro" id="IPR034294">
    <property type="entry name" value="Aquaporin_transptr"/>
</dbReference>
<keyword evidence="5 8" id="KW-0812">Transmembrane</keyword>
<keyword evidence="6 9" id="KW-1133">Transmembrane helix</keyword>
<dbReference type="Gene3D" id="1.20.1080.10">
    <property type="entry name" value="Glycerol uptake facilitator protein"/>
    <property type="match status" value="1"/>
</dbReference>
<dbReference type="InterPro" id="IPR022357">
    <property type="entry name" value="MIP_CS"/>
</dbReference>
<evidence type="ECO:0000256" key="4">
    <source>
        <dbReference type="ARBA" id="ARBA00022475"/>
    </source>
</evidence>
<proteinExistence type="inferred from homology"/>
<dbReference type="PATRIC" id="fig|1075402.3.peg.1290"/>
<evidence type="ECO:0000313" key="10">
    <source>
        <dbReference type="EMBL" id="OEU96772.1"/>
    </source>
</evidence>
<keyword evidence="11" id="KW-1185">Reference proteome</keyword>
<feature type="transmembrane region" description="Helical" evidence="9">
    <location>
        <begin position="195"/>
        <end position="216"/>
    </location>
</feature>
<feature type="transmembrane region" description="Helical" evidence="9">
    <location>
        <begin position="117"/>
        <end position="142"/>
    </location>
</feature>
<dbReference type="PANTHER" id="PTHR19139:SF199">
    <property type="entry name" value="MIP17260P"/>
    <property type="match status" value="1"/>
</dbReference>
<dbReference type="SUPFAM" id="SSF81338">
    <property type="entry name" value="Aquaporin-like"/>
    <property type="match status" value="1"/>
</dbReference>
<dbReference type="PROSITE" id="PS00221">
    <property type="entry name" value="MIP"/>
    <property type="match status" value="1"/>
</dbReference>
<evidence type="ECO:0000256" key="3">
    <source>
        <dbReference type="ARBA" id="ARBA00022448"/>
    </source>
</evidence>
<protein>
    <submittedName>
        <fullName evidence="10">Porin</fullName>
    </submittedName>
</protein>
<evidence type="ECO:0000256" key="1">
    <source>
        <dbReference type="ARBA" id="ARBA00004651"/>
    </source>
</evidence>
<evidence type="ECO:0000256" key="8">
    <source>
        <dbReference type="RuleBase" id="RU000477"/>
    </source>
</evidence>
<comment type="subcellular location">
    <subcellularLocation>
        <location evidence="1">Cell membrane</location>
        <topology evidence="1">Multi-pass membrane protein</topology>
    </subcellularLocation>
</comment>
<dbReference type="InterPro" id="IPR023271">
    <property type="entry name" value="Aquaporin-like"/>
</dbReference>
<comment type="caution">
    <text evidence="10">The sequence shown here is derived from an EMBL/GenBank/DDBJ whole genome shotgun (WGS) entry which is preliminary data.</text>
</comment>
<dbReference type="STRING" id="1075402.AN216_19245"/>
<dbReference type="NCBIfam" id="TIGR00861">
    <property type="entry name" value="MIP"/>
    <property type="match status" value="1"/>
</dbReference>
<dbReference type="InterPro" id="IPR000425">
    <property type="entry name" value="MIP"/>
</dbReference>